<protein>
    <submittedName>
        <fullName evidence="1">ABC-type multidrug transport system, ATPase component</fullName>
    </submittedName>
</protein>
<gene>
    <name evidence="1" type="ORF">Wenmar_00620</name>
</gene>
<evidence type="ECO:0000313" key="1">
    <source>
        <dbReference type="EMBL" id="KIQ70738.1"/>
    </source>
</evidence>
<dbReference type="Gene3D" id="3.40.50.300">
    <property type="entry name" value="P-loop containing nucleotide triphosphate hydrolases"/>
    <property type="match status" value="1"/>
</dbReference>
<accession>A0A0D0QI93</accession>
<name>A0A0D0QI93_9RHOB</name>
<reference evidence="1 2" key="1">
    <citation type="submission" date="2013-01" db="EMBL/GenBank/DDBJ databases">
        <authorList>
            <person name="Fiebig A."/>
            <person name="Goeker M."/>
            <person name="Klenk H.-P.P."/>
        </authorList>
    </citation>
    <scope>NUCLEOTIDE SEQUENCE [LARGE SCALE GENOMIC DNA]</scope>
    <source>
        <strain evidence="1 2">DSM 24838</strain>
    </source>
</reference>
<comment type="caution">
    <text evidence="1">The sequence shown here is derived from an EMBL/GenBank/DDBJ whole genome shotgun (WGS) entry which is preliminary data.</text>
</comment>
<dbReference type="PATRIC" id="fig|1123501.6.peg.686"/>
<proteinExistence type="predicted"/>
<sequence length="456" mass="48953">MRKDIEKLNAQLSELPSIEDQLAQLAPHEQQLAALSAVAQAKAEQLNALSDTISVKGVASAAVQRFRAAVAKWRDALAPVQAMAAAEVWPANAGADALGDVRTRVATAHRYIAAALEELAAVEATTGQIASRFEAEKIGYEDQARALRRDIEGFQTGAGDIARRGHALRERKAQLESLRGVLSTRIAAMQSAAARRSAALDVLEAARTQRYEARAQAANRLNQVLGPRIRVAIMRGGLTNAFAATLTDALRGSGLRYNDMVGTLAQRISPRELLEAVENDDYDLVATRGSLSLDRAAKTVLALKEADLGSIATVPVEDYVTFSLLDGADHKDIADLSTGQRCTVILPLVLRHVDRLLIVDQPEDHIDNAFIADTLIKAILARPANGQLIFSTHNANIPVLGNADFVVQLESDGRRGFPLVAAPLSSANVVQAISSVMEGGAEAFRRRAAFYAQPRL</sequence>
<dbReference type="STRING" id="1123501.Wenmar_00620"/>
<dbReference type="Proteomes" id="UP000035100">
    <property type="component" value="Unassembled WGS sequence"/>
</dbReference>
<organism evidence="1 2">
    <name type="scientific">Wenxinia marina DSM 24838</name>
    <dbReference type="NCBI Taxonomy" id="1123501"/>
    <lineage>
        <taxon>Bacteria</taxon>
        <taxon>Pseudomonadati</taxon>
        <taxon>Pseudomonadota</taxon>
        <taxon>Alphaproteobacteria</taxon>
        <taxon>Rhodobacterales</taxon>
        <taxon>Roseobacteraceae</taxon>
        <taxon>Wenxinia</taxon>
    </lineage>
</organism>
<evidence type="ECO:0000313" key="2">
    <source>
        <dbReference type="Proteomes" id="UP000035100"/>
    </source>
</evidence>
<dbReference type="SUPFAM" id="SSF52540">
    <property type="entry name" value="P-loop containing nucleoside triphosphate hydrolases"/>
    <property type="match status" value="1"/>
</dbReference>
<dbReference type="AlphaFoldDB" id="A0A0D0QI93"/>
<dbReference type="InterPro" id="IPR027417">
    <property type="entry name" value="P-loop_NTPase"/>
</dbReference>
<keyword evidence="2" id="KW-1185">Reference proteome</keyword>
<dbReference type="EMBL" id="AONG01000004">
    <property type="protein sequence ID" value="KIQ70738.1"/>
    <property type="molecule type" value="Genomic_DNA"/>
</dbReference>